<evidence type="ECO:0000256" key="4">
    <source>
        <dbReference type="ARBA" id="ARBA00022553"/>
    </source>
</evidence>
<dbReference type="SUPFAM" id="SSF52172">
    <property type="entry name" value="CheY-like"/>
    <property type="match status" value="1"/>
</dbReference>
<keyword evidence="5" id="KW-0256">Endoplasmic reticulum</keyword>
<evidence type="ECO:0000256" key="6">
    <source>
        <dbReference type="ARBA" id="ARBA00023170"/>
    </source>
</evidence>
<dbReference type="RefSeq" id="XP_027188993.1">
    <property type="nucleotide sequence ID" value="XM_027333192.1"/>
</dbReference>
<evidence type="ECO:0000256" key="3">
    <source>
        <dbReference type="ARBA" id="ARBA00012438"/>
    </source>
</evidence>
<name>A0A3Q7XP89_CICAR</name>
<dbReference type="PROSITE" id="PS50109">
    <property type="entry name" value="HIS_KIN"/>
    <property type="match status" value="1"/>
</dbReference>
<evidence type="ECO:0000313" key="12">
    <source>
        <dbReference type="Proteomes" id="UP000087171"/>
    </source>
</evidence>
<gene>
    <name evidence="13" type="primary">LOC101504256</name>
</gene>
<evidence type="ECO:0000256" key="7">
    <source>
        <dbReference type="PROSITE-ProRule" id="PRU00169"/>
    </source>
</evidence>
<dbReference type="CDD" id="cd17546">
    <property type="entry name" value="REC_hyHK_CKI1_RcsC-like"/>
    <property type="match status" value="1"/>
</dbReference>
<organism evidence="12 13">
    <name type="scientific">Cicer arietinum</name>
    <name type="common">Chickpea</name>
    <name type="synonym">Garbanzo</name>
    <dbReference type="NCBI Taxonomy" id="3827"/>
    <lineage>
        <taxon>Eukaryota</taxon>
        <taxon>Viridiplantae</taxon>
        <taxon>Streptophyta</taxon>
        <taxon>Embryophyta</taxon>
        <taxon>Tracheophyta</taxon>
        <taxon>Spermatophyta</taxon>
        <taxon>Magnoliopsida</taxon>
        <taxon>eudicotyledons</taxon>
        <taxon>Gunneridae</taxon>
        <taxon>Pentapetalae</taxon>
        <taxon>rosids</taxon>
        <taxon>fabids</taxon>
        <taxon>Fabales</taxon>
        <taxon>Fabaceae</taxon>
        <taxon>Papilionoideae</taxon>
        <taxon>50 kb inversion clade</taxon>
        <taxon>NPAAA clade</taxon>
        <taxon>Hologalegina</taxon>
        <taxon>IRL clade</taxon>
        <taxon>Cicereae</taxon>
        <taxon>Cicer</taxon>
    </lineage>
</organism>
<feature type="domain" description="Histidine kinase" evidence="10">
    <location>
        <begin position="393"/>
        <end position="660"/>
    </location>
</feature>
<dbReference type="Gene3D" id="3.30.565.10">
    <property type="entry name" value="Histidine kinase-like ATPase, C-terminal domain"/>
    <property type="match status" value="1"/>
</dbReference>
<dbReference type="Gene3D" id="3.40.50.2300">
    <property type="match status" value="1"/>
</dbReference>
<dbReference type="Gene3D" id="1.10.287.130">
    <property type="match status" value="1"/>
</dbReference>
<sequence>MALQSLSFVTLLAYGSLITLVALTPCWYVMVTHMEKRANLNSQNIVSHLQSEIEYSADLLHPMKSSSTNLARLLNSPLDSSTNISFSDIKTKIAPLLFQAFVTVPHLTQISYIGMEGFFFSYSSDHNQTLAMYSNSSSMSSNGIASNKTLYYIQPVNNETGEVFGEAIISNSSINTSWIKRAANLSDGFVSLGTKWNNGSDILFLSYARVTKVGVISLGLSAKAITDFVTRVDRLGTSSYLATKDGKILVEGIQHINLIISNDSVNLQSVNANGDFIKNEGTVSCKDEAIATSLNIQDIKYLIQCYPIDIMGIESVYVLAVPRNGFDVSYKKKGLALLNVMMVMILVAVFAFLFIDSRAIRREMHLCASLIKQKEATHQAEKKNMNKSLAVASASHDVRASLAGIIALIKLSSKLVVPGSELSSNLIQMEDCTQDFLGLLNSILDTSKIEVGKMLLNEEEFDLSHLLEEVVDIYHLVSMEKGVDLILDPCNGSIIKYSQVKGDKQRLKQVLCNLLSNAVKFTKEGHITVRVWAQKPTLSNSIIKTNQHSITKHLSCLFSKKNEPEEDLEKTMNSVKQELHSMDFVFEVDDTGKGIPKENYKSVFENYVQVKETDPVQEGTGLGLGIVQSLVRLMHGDIGIVNKNIGEKGTCFRFNVLLSICEGETVTDFSTREALECGPSNRNQAQGRTFHPITSGSSICSMSPMLNICSSSPRLEASRVVLFIRNEERRRTCHRFMKSLGIKVKVVNSQEDLFDTLEEIKQKGRRSGGPSSPESSNLSSYSASHNSFARARGVPLSAMDGTEYISSVFKKTNTGAVPGFILIVIDTNAGPSFPQLCEIVSTFKKGLHNRCNVVWLDNPHIHRIDSKAIDQNDIVISKPFHGSRLFQVIMLLPEYGNVWQQNIKRETTHDRSSLSKHRLSDRSDSEVFSFDGSPCLSVWKGIQKSCIRKSPVHQGEIYEIGDSSSSKPLHCKKFLVVDDTKTLRMLATSILVSLGATVEQCENGEEAVRLVHEGLSRDLPNLPYDYILMDCQMPVMNGFEATRRIREMEKSYGVCMPIIALTADIDSSTAVTGMDFHIEKPLRKEHLLEAIRYLNRSDIM</sequence>
<dbReference type="SMART" id="SM00388">
    <property type="entry name" value="HisKA"/>
    <property type="match status" value="1"/>
</dbReference>
<keyword evidence="9" id="KW-1133">Transmembrane helix</keyword>
<dbReference type="Pfam" id="PF02518">
    <property type="entry name" value="HATPase_c"/>
    <property type="match status" value="1"/>
</dbReference>
<dbReference type="OrthoDB" id="60033at2759"/>
<keyword evidence="12" id="KW-1185">Reference proteome</keyword>
<comment type="catalytic activity">
    <reaction evidence="1">
        <text>ATP + protein L-histidine = ADP + protein N-phospho-L-histidine.</text>
        <dbReference type="EC" id="2.7.13.3"/>
    </reaction>
</comment>
<evidence type="ECO:0000313" key="13">
    <source>
        <dbReference type="RefSeq" id="XP_027188993.1"/>
    </source>
</evidence>
<feature type="transmembrane region" description="Helical" evidence="9">
    <location>
        <begin position="335"/>
        <end position="355"/>
    </location>
</feature>
<feature type="domain" description="Response regulatory" evidence="11">
    <location>
        <begin position="973"/>
        <end position="1095"/>
    </location>
</feature>
<dbReference type="InterPro" id="IPR003594">
    <property type="entry name" value="HATPase_dom"/>
</dbReference>
<feature type="region of interest" description="Disordered" evidence="8">
    <location>
        <begin position="760"/>
        <end position="782"/>
    </location>
</feature>
<dbReference type="InterPro" id="IPR036890">
    <property type="entry name" value="HATPase_C_sf"/>
</dbReference>
<dbReference type="InterPro" id="IPR050956">
    <property type="entry name" value="2C_system_His_kinase"/>
</dbReference>
<dbReference type="SUPFAM" id="SSF55874">
    <property type="entry name" value="ATPase domain of HSP90 chaperone/DNA topoisomerase II/histidine kinase"/>
    <property type="match status" value="1"/>
</dbReference>
<dbReference type="InterPro" id="IPR036097">
    <property type="entry name" value="HisK_dim/P_sf"/>
</dbReference>
<evidence type="ECO:0000259" key="11">
    <source>
        <dbReference type="PROSITE" id="PS50110"/>
    </source>
</evidence>
<dbReference type="GO" id="GO:0005789">
    <property type="term" value="C:endoplasmic reticulum membrane"/>
    <property type="evidence" value="ECO:0007669"/>
    <property type="project" value="UniProtKB-SubCell"/>
</dbReference>
<keyword evidence="9" id="KW-0812">Transmembrane</keyword>
<feature type="compositionally biased region" description="Low complexity" evidence="8">
    <location>
        <begin position="768"/>
        <end position="782"/>
    </location>
</feature>
<feature type="modified residue" description="4-aspartylphosphate" evidence="7">
    <location>
        <position position="1030"/>
    </location>
</feature>
<keyword evidence="6" id="KW-0675">Receptor</keyword>
<reference evidence="12" key="1">
    <citation type="journal article" date="2013" name="Nat. Biotechnol.">
        <title>Draft genome sequence of chickpea (Cicer arietinum) provides a resource for trait improvement.</title>
        <authorList>
            <person name="Varshney R.K."/>
            <person name="Song C."/>
            <person name="Saxena R.K."/>
            <person name="Azam S."/>
            <person name="Yu S."/>
            <person name="Sharpe A.G."/>
            <person name="Cannon S."/>
            <person name="Baek J."/>
            <person name="Rosen B.D."/>
            <person name="Tar'an B."/>
            <person name="Millan T."/>
            <person name="Zhang X."/>
            <person name="Ramsay L.D."/>
            <person name="Iwata A."/>
            <person name="Wang Y."/>
            <person name="Nelson W."/>
            <person name="Farmer A.D."/>
            <person name="Gaur P.M."/>
            <person name="Soderlund C."/>
            <person name="Penmetsa R.V."/>
            <person name="Xu C."/>
            <person name="Bharti A.K."/>
            <person name="He W."/>
            <person name="Winter P."/>
            <person name="Zhao S."/>
            <person name="Hane J.K."/>
            <person name="Carrasquilla-Garcia N."/>
            <person name="Condie J.A."/>
            <person name="Upadhyaya H.D."/>
            <person name="Luo M.C."/>
            <person name="Thudi M."/>
            <person name="Gowda C.L."/>
            <person name="Singh N.P."/>
            <person name="Lichtenzveig J."/>
            <person name="Gali K.K."/>
            <person name="Rubio J."/>
            <person name="Nadarajan N."/>
            <person name="Dolezel J."/>
            <person name="Bansal K.C."/>
            <person name="Xu X."/>
            <person name="Edwards D."/>
            <person name="Zhang G."/>
            <person name="Kahl G."/>
            <person name="Gil J."/>
            <person name="Singh K.B."/>
            <person name="Datta S.K."/>
            <person name="Jackson S.A."/>
            <person name="Wang J."/>
            <person name="Cook D.R."/>
        </authorList>
    </citation>
    <scope>NUCLEOTIDE SEQUENCE [LARGE SCALE GENOMIC DNA]</scope>
    <source>
        <strain evidence="12">cv. CDC Frontier</strain>
    </source>
</reference>
<dbReference type="PANTHER" id="PTHR43719">
    <property type="entry name" value="TWO-COMPONENT HISTIDINE KINASE"/>
    <property type="match status" value="1"/>
</dbReference>
<protein>
    <recommendedName>
        <fullName evidence="3">histidine kinase</fullName>
        <ecNumber evidence="3">2.7.13.3</ecNumber>
    </recommendedName>
</protein>
<dbReference type="SMART" id="SM00387">
    <property type="entry name" value="HATPase_c"/>
    <property type="match status" value="1"/>
</dbReference>
<keyword evidence="9" id="KW-0472">Membrane</keyword>
<dbReference type="InterPro" id="IPR011006">
    <property type="entry name" value="CheY-like_superfamily"/>
</dbReference>
<dbReference type="InterPro" id="IPR003661">
    <property type="entry name" value="HisK_dim/P_dom"/>
</dbReference>
<dbReference type="GO" id="GO:0000155">
    <property type="term" value="F:phosphorelay sensor kinase activity"/>
    <property type="evidence" value="ECO:0007669"/>
    <property type="project" value="InterPro"/>
</dbReference>
<keyword evidence="4 7" id="KW-0597">Phosphoprotein</keyword>
<comment type="subcellular location">
    <subcellularLocation>
        <location evidence="2">Endoplasmic reticulum membrane</location>
        <topology evidence="2">Multi-pass membrane protein</topology>
    </subcellularLocation>
</comment>
<evidence type="ECO:0000256" key="1">
    <source>
        <dbReference type="ARBA" id="ARBA00000085"/>
    </source>
</evidence>
<dbReference type="InterPro" id="IPR004358">
    <property type="entry name" value="Sig_transdc_His_kin-like_C"/>
</dbReference>
<evidence type="ECO:0000256" key="9">
    <source>
        <dbReference type="SAM" id="Phobius"/>
    </source>
</evidence>
<dbReference type="PROSITE" id="PS50110">
    <property type="entry name" value="RESPONSE_REGULATORY"/>
    <property type="match status" value="1"/>
</dbReference>
<feature type="transmembrane region" description="Helical" evidence="9">
    <location>
        <begin position="6"/>
        <end position="30"/>
    </location>
</feature>
<dbReference type="SMART" id="SM00448">
    <property type="entry name" value="REC"/>
    <property type="match status" value="1"/>
</dbReference>
<evidence type="ECO:0000256" key="8">
    <source>
        <dbReference type="SAM" id="MobiDB-lite"/>
    </source>
</evidence>
<evidence type="ECO:0000256" key="2">
    <source>
        <dbReference type="ARBA" id="ARBA00004477"/>
    </source>
</evidence>
<evidence type="ECO:0000259" key="10">
    <source>
        <dbReference type="PROSITE" id="PS50109"/>
    </source>
</evidence>
<evidence type="ECO:0000256" key="5">
    <source>
        <dbReference type="ARBA" id="ARBA00022824"/>
    </source>
</evidence>
<dbReference type="Pfam" id="PF00072">
    <property type="entry name" value="Response_reg"/>
    <property type="match status" value="1"/>
</dbReference>
<dbReference type="AlphaFoldDB" id="A0A3Q7XP89"/>
<proteinExistence type="predicted"/>
<dbReference type="STRING" id="3827.A0A3Q7XP89"/>
<dbReference type="PANTHER" id="PTHR43719:SF75">
    <property type="entry name" value="HISTIDINE KINASE CKI1"/>
    <property type="match status" value="1"/>
</dbReference>
<dbReference type="PRINTS" id="PR00344">
    <property type="entry name" value="BCTRLSENSOR"/>
</dbReference>
<dbReference type="InterPro" id="IPR005467">
    <property type="entry name" value="His_kinase_dom"/>
</dbReference>
<dbReference type="SUPFAM" id="SSF47384">
    <property type="entry name" value="Homodimeric domain of signal transducing histidine kinase"/>
    <property type="match status" value="1"/>
</dbReference>
<dbReference type="Proteomes" id="UP000087171">
    <property type="component" value="Chromosome Ca4"/>
</dbReference>
<reference evidence="13" key="2">
    <citation type="submission" date="2025-08" db="UniProtKB">
        <authorList>
            <consortium name="RefSeq"/>
        </authorList>
    </citation>
    <scope>IDENTIFICATION</scope>
    <source>
        <tissue evidence="13">Etiolated seedlings</tissue>
    </source>
</reference>
<dbReference type="InterPro" id="IPR001789">
    <property type="entry name" value="Sig_transdc_resp-reg_receiver"/>
</dbReference>
<accession>A0A3Q7XP89</accession>
<dbReference type="PaxDb" id="3827-XP_004496150.1"/>
<dbReference type="EC" id="2.7.13.3" evidence="3"/>